<dbReference type="GO" id="GO:0061630">
    <property type="term" value="F:ubiquitin protein ligase activity"/>
    <property type="evidence" value="ECO:0007669"/>
    <property type="project" value="UniProtKB-EC"/>
</dbReference>
<evidence type="ECO:0000313" key="15">
    <source>
        <dbReference type="Proteomes" id="UP000078561"/>
    </source>
</evidence>
<feature type="transmembrane region" description="Helical" evidence="11">
    <location>
        <begin position="520"/>
        <end position="538"/>
    </location>
</feature>
<feature type="transmembrane region" description="Helical" evidence="11">
    <location>
        <begin position="1188"/>
        <end position="1208"/>
    </location>
</feature>
<keyword evidence="15" id="KW-1185">Reference proteome</keyword>
<dbReference type="InterPro" id="IPR056521">
    <property type="entry name" value="MARCHF6-like_C"/>
</dbReference>
<dbReference type="EMBL" id="LT550270">
    <property type="protein sequence ID" value="SAL95238.1"/>
    <property type="molecule type" value="Genomic_DNA"/>
</dbReference>
<feature type="region of interest" description="Disordered" evidence="10">
    <location>
        <begin position="61"/>
        <end position="86"/>
    </location>
</feature>
<dbReference type="Pfam" id="PF23113">
    <property type="entry name" value="MARCHF6_C"/>
    <property type="match status" value="1"/>
</dbReference>
<dbReference type="GO" id="GO:0036503">
    <property type="term" value="P:ERAD pathway"/>
    <property type="evidence" value="ECO:0007669"/>
    <property type="project" value="TreeGrafter"/>
</dbReference>
<feature type="region of interest" description="Disordered" evidence="10">
    <location>
        <begin position="453"/>
        <end position="486"/>
    </location>
</feature>
<dbReference type="PANTHER" id="PTHR13145">
    <property type="entry name" value="SSM4 PROTEIN"/>
    <property type="match status" value="1"/>
</dbReference>
<keyword evidence="9 11" id="KW-0472">Membrane</keyword>
<dbReference type="PANTHER" id="PTHR13145:SF0">
    <property type="entry name" value="E3 UBIQUITIN-PROTEIN LIGASE MARCHF6"/>
    <property type="match status" value="1"/>
</dbReference>
<dbReference type="InterPro" id="IPR036908">
    <property type="entry name" value="RlpA-like_sf"/>
</dbReference>
<dbReference type="STRING" id="4829.A0A163LPQ6"/>
<evidence type="ECO:0000256" key="11">
    <source>
        <dbReference type="SAM" id="Phobius"/>
    </source>
</evidence>
<evidence type="ECO:0000256" key="4">
    <source>
        <dbReference type="ARBA" id="ARBA00012483"/>
    </source>
</evidence>
<dbReference type="Gene3D" id="2.40.40.10">
    <property type="entry name" value="RlpA-like domain"/>
    <property type="match status" value="1"/>
</dbReference>
<evidence type="ECO:0000256" key="5">
    <source>
        <dbReference type="ARBA" id="ARBA00022679"/>
    </source>
</evidence>
<feature type="transmembrane region" description="Helical" evidence="11">
    <location>
        <begin position="26"/>
        <end position="47"/>
    </location>
</feature>
<evidence type="ECO:0000256" key="7">
    <source>
        <dbReference type="ARBA" id="ARBA00022786"/>
    </source>
</evidence>
<dbReference type="Proteomes" id="UP000078561">
    <property type="component" value="Unassembled WGS sequence"/>
</dbReference>
<feature type="compositionally biased region" description="Polar residues" evidence="10">
    <location>
        <begin position="417"/>
        <end position="435"/>
    </location>
</feature>
<reference evidence="14" key="1">
    <citation type="submission" date="2016-04" db="EMBL/GenBank/DDBJ databases">
        <authorList>
            <person name="Evans L.H."/>
            <person name="Alamgir A."/>
            <person name="Owens N."/>
            <person name="Weber N.D."/>
            <person name="Virtaneva K."/>
            <person name="Barbian K."/>
            <person name="Babar A."/>
            <person name="Rosenke K."/>
        </authorList>
    </citation>
    <scope>NUCLEOTIDE SEQUENCE [LARGE SCALE GENOMIC DNA]</scope>
    <source>
        <strain evidence="14">CBS 101.48</strain>
    </source>
</reference>
<comment type="pathway">
    <text evidence="3">Protein modification; protein ubiquitination.</text>
</comment>
<gene>
    <name evidence="14" type="primary">ABSGL_00556.1 scaffold 832</name>
</gene>
<comment type="subcellular location">
    <subcellularLocation>
        <location evidence="2">Membrane</location>
        <topology evidence="2">Multi-pass membrane protein</topology>
    </subcellularLocation>
</comment>
<feature type="transmembrane region" description="Helical" evidence="11">
    <location>
        <begin position="836"/>
        <end position="855"/>
    </location>
</feature>
<comment type="catalytic activity">
    <reaction evidence="1">
        <text>S-ubiquitinyl-[E2 ubiquitin-conjugating enzyme]-L-cysteine + [acceptor protein]-L-lysine = [E2 ubiquitin-conjugating enzyme]-L-cysteine + N(6)-ubiquitinyl-[acceptor protein]-L-lysine.</text>
        <dbReference type="EC" id="2.3.2.27"/>
    </reaction>
</comment>
<organism evidence="14">
    <name type="scientific">Absidia glauca</name>
    <name type="common">Pin mould</name>
    <dbReference type="NCBI Taxonomy" id="4829"/>
    <lineage>
        <taxon>Eukaryota</taxon>
        <taxon>Fungi</taxon>
        <taxon>Fungi incertae sedis</taxon>
        <taxon>Mucoromycota</taxon>
        <taxon>Mucoromycotina</taxon>
        <taxon>Mucoromycetes</taxon>
        <taxon>Mucorales</taxon>
        <taxon>Cunninghamellaceae</taxon>
        <taxon>Absidia</taxon>
    </lineage>
</organism>
<evidence type="ECO:0000256" key="9">
    <source>
        <dbReference type="ARBA" id="ARBA00023136"/>
    </source>
</evidence>
<feature type="compositionally biased region" description="Acidic residues" evidence="10">
    <location>
        <begin position="472"/>
        <end position="486"/>
    </location>
</feature>
<dbReference type="InParanoid" id="A0A163LPQ6"/>
<keyword evidence="6 11" id="KW-0812">Transmembrane</keyword>
<dbReference type="Pfam" id="PF03330">
    <property type="entry name" value="DPBB_1"/>
    <property type="match status" value="1"/>
</dbReference>
<feature type="region of interest" description="Disordered" evidence="10">
    <location>
        <begin position="414"/>
        <end position="435"/>
    </location>
</feature>
<feature type="transmembrane region" description="Helical" evidence="11">
    <location>
        <begin position="1228"/>
        <end position="1249"/>
    </location>
</feature>
<feature type="compositionally biased region" description="Polar residues" evidence="10">
    <location>
        <begin position="454"/>
        <end position="468"/>
    </location>
</feature>
<keyword evidence="8 11" id="KW-1133">Transmembrane helix</keyword>
<keyword evidence="7" id="KW-0833">Ubl conjugation pathway</keyword>
<dbReference type="GO" id="GO:0005789">
    <property type="term" value="C:endoplasmic reticulum membrane"/>
    <property type="evidence" value="ECO:0007669"/>
    <property type="project" value="TreeGrafter"/>
</dbReference>
<evidence type="ECO:0000256" key="8">
    <source>
        <dbReference type="ARBA" id="ARBA00022989"/>
    </source>
</evidence>
<proteinExistence type="predicted"/>
<feature type="transmembrane region" description="Helical" evidence="11">
    <location>
        <begin position="791"/>
        <end position="816"/>
    </location>
</feature>
<dbReference type="EC" id="2.3.2.27" evidence="4"/>
<keyword evidence="5" id="KW-0808">Transferase</keyword>
<evidence type="ECO:0000256" key="3">
    <source>
        <dbReference type="ARBA" id="ARBA00004906"/>
    </source>
</evidence>
<evidence type="ECO:0000256" key="6">
    <source>
        <dbReference type="ARBA" id="ARBA00022692"/>
    </source>
</evidence>
<name>A0A163LPQ6_ABSGL</name>
<feature type="compositionally biased region" description="Basic residues" evidence="10">
    <location>
        <begin position="1344"/>
        <end position="1386"/>
    </location>
</feature>
<sequence>MPNHIPLYLLAGQCFARCETILKTGLRALIVTVVWLVLLPYMTLWTWRLYFRANENDIHGGNGGGGGDPFSGETSRSFPKHDQGSDSGVNELWQFLVDCFEGQVITLVVIAVVVAMYIFKEWVAQNTPMDSEQELDQDLQFEIKDIMEANDNDPTIQEHMSMHSEKNDTDSGTTSSALARQQVAVDALIKALDDLDYSDTATTTTDGKNDIRRQLKDLQQDLQHELDKQHLKQHDQHSHSQCDELYSSSDQLPPLFERYPYPPPPQQRCSDPQHLGDERLNSDPYQLGNDEEDELQVENMMNSIMIQDPKNAFKRHSWDDLQNSSKIKQQLLPVSSSLYPKFDSLGSSPPSPTLMTTSKIEKGKSTILRQCGSTFAISGHQLLDETRSANHPLQLGRSTHSTSPIDCSGVLDDNGIHGNSYSPQAATTHRAATNPHQHMTDMTTQQDQMYDTHCTTNDRTSTQPWPETNNNLDDDDNYDDGLNDDDDDDEGIFHLGNDIDGVLEAIGMRGSPWVLLQNSILAFLVLSFCLGVGVWFPYTLGRMIILVRPISFTGRTIATLRTLTDPAVDYILDHCFADGVSVAVSSLLAMVLPPEGGFGNTTDLIEKNAQTSSHGDSLYQLLGERLFEGALQRWHQLAVGKSALDRGLCTLFGYFVLLAAGSLHKNSLPCMNDRTLLATNNLIRQQCLFFKVTSFVLLERLMLPVIYGILVDVATWPLTGDVASVRWAFAGSYPFCCCFLYWFVGKCLVAHYAALVRLCSETVRPGAMMFICRLPRLHSVHEIMEHSPSLLLWELCAGTLVYMAVIGFNVGTVAWVTSQVTDQNPLQWLLDVPLSTLAIDILAAQFLLPLLAAYIKPRDSLKQAMIFWWQAVSHQLRLSSFMFGGRYPEEEGVFVRPTLKSWVLRETCALAAMETPFLSTGGGTSAVSFKQEGQLVRVPKRDNLETGARQTMIVPVDPVTLSPLDPVERRIDHSSMTTSEDATVVVYLPPHFETRMDLFLTLMWFSGSAMACFLTVAPVLLGRAIFDAYLAPGHQIHDLYVFATGSFVIVLAILLTVEMARGTSAILKRHDYGGYASLLRCFWIHVRQKALSGYKVIYMILAAGLLVPLLVGVAVDLYVLTPIQCIKSHPQELVLHLSKDWSFGVIYLGIMHGALSIFPTNSLQRTLDQYTLNGLESLDVWTLTRTTLGPWIIAIMGAITVPGGLAWLMMQLIGVHDASMKVMVFSSAYPIMLCLAVVLAAVTLVMKLIHLWLRIVKDDAYLVGRQLHNLDGQSLSNSLADDTAAVSMLAHVADFAPVANSEILTLGNSNTLEQRWVDLGADVNVSTPGSATIEARDLLEARGGKKKSHKKKSSSKKKPQSKKKKTSSKKKSSSKKKKSSSKKKKSSSGGTFKGDGTYYNAGLGSCGKSNTDHDMIAALNAPQMGVVPNPNKNPNCGRYAKVKGPKGTVRVKIVDTCPPCLKGSLDLSPAAFLKIADLAQGRVPISWSWD</sequence>
<evidence type="ECO:0000256" key="1">
    <source>
        <dbReference type="ARBA" id="ARBA00000900"/>
    </source>
</evidence>
<dbReference type="InterPro" id="IPR009009">
    <property type="entry name" value="RlpA-like_DPBB"/>
</dbReference>
<dbReference type="OrthoDB" id="264354at2759"/>
<evidence type="ECO:0000313" key="14">
    <source>
        <dbReference type="EMBL" id="SAL95238.1"/>
    </source>
</evidence>
<evidence type="ECO:0000256" key="10">
    <source>
        <dbReference type="SAM" id="MobiDB-lite"/>
    </source>
</evidence>
<feature type="transmembrane region" description="Helical" evidence="11">
    <location>
        <begin position="1141"/>
        <end position="1158"/>
    </location>
</feature>
<feature type="region of interest" description="Disordered" evidence="10">
    <location>
        <begin position="228"/>
        <end position="288"/>
    </location>
</feature>
<evidence type="ECO:0000259" key="13">
    <source>
        <dbReference type="Pfam" id="PF23113"/>
    </source>
</evidence>
<evidence type="ECO:0000256" key="2">
    <source>
        <dbReference type="ARBA" id="ARBA00004141"/>
    </source>
</evidence>
<feature type="transmembrane region" description="Helical" evidence="11">
    <location>
        <begin position="998"/>
        <end position="1020"/>
    </location>
</feature>
<feature type="compositionally biased region" description="Basic and acidic residues" evidence="10">
    <location>
        <begin position="228"/>
        <end position="242"/>
    </location>
</feature>
<protein>
    <recommendedName>
        <fullName evidence="4">RING-type E3 ubiquitin transferase</fullName>
        <ecNumber evidence="4">2.3.2.27</ecNumber>
    </recommendedName>
</protein>
<feature type="transmembrane region" description="Helical" evidence="11">
    <location>
        <begin position="1040"/>
        <end position="1060"/>
    </location>
</feature>
<dbReference type="CDD" id="cd22191">
    <property type="entry name" value="DPBB_RlpA_EXP_N-like"/>
    <property type="match status" value="1"/>
</dbReference>
<evidence type="ECO:0000259" key="12">
    <source>
        <dbReference type="Pfam" id="PF03330"/>
    </source>
</evidence>
<feature type="transmembrane region" description="Helical" evidence="11">
    <location>
        <begin position="1096"/>
        <end position="1121"/>
    </location>
</feature>
<dbReference type="SUPFAM" id="SSF50685">
    <property type="entry name" value="Barwin-like endoglucanases"/>
    <property type="match status" value="1"/>
</dbReference>
<feature type="transmembrane region" description="Helical" evidence="11">
    <location>
        <begin position="725"/>
        <end position="744"/>
    </location>
</feature>
<feature type="domain" description="E3 ubiquitin-protein ligase MARCHF6-like C-terminal" evidence="13">
    <location>
        <begin position="1085"/>
        <end position="1256"/>
    </location>
</feature>
<feature type="domain" description="RlpA-like protein double-psi beta-barrel" evidence="12">
    <location>
        <begin position="1396"/>
        <end position="1486"/>
    </location>
</feature>
<feature type="region of interest" description="Disordered" evidence="10">
    <location>
        <begin position="1338"/>
        <end position="1391"/>
    </location>
</feature>
<accession>A0A163LPQ6</accession>